<keyword evidence="11" id="KW-1185">Reference proteome</keyword>
<keyword evidence="4" id="KW-0479">Metal-binding</keyword>
<dbReference type="GO" id="GO:0046872">
    <property type="term" value="F:metal ion binding"/>
    <property type="evidence" value="ECO:0007669"/>
    <property type="project" value="UniProtKB-KW"/>
</dbReference>
<evidence type="ECO:0000256" key="5">
    <source>
        <dbReference type="ARBA" id="ARBA00022801"/>
    </source>
</evidence>
<evidence type="ECO:0000256" key="6">
    <source>
        <dbReference type="ARBA" id="ARBA00022833"/>
    </source>
</evidence>
<dbReference type="InterPro" id="IPR042089">
    <property type="entry name" value="Peptidase_M13_dom_2"/>
</dbReference>
<accession>A0A5A7S5E0</accession>
<dbReference type="EMBL" id="VLNY01000015">
    <property type="protein sequence ID" value="KAA0019411.1"/>
    <property type="molecule type" value="Genomic_DNA"/>
</dbReference>
<dbReference type="SUPFAM" id="SSF55486">
    <property type="entry name" value="Metalloproteases ('zincins'), catalytic domain"/>
    <property type="match status" value="1"/>
</dbReference>
<comment type="caution">
    <text evidence="10">The sequence shown here is derived from an EMBL/GenBank/DDBJ whole genome shotgun (WGS) entry which is preliminary data.</text>
</comment>
<dbReference type="Pfam" id="PF05649">
    <property type="entry name" value="Peptidase_M13_N"/>
    <property type="match status" value="1"/>
</dbReference>
<evidence type="ECO:0000313" key="10">
    <source>
        <dbReference type="EMBL" id="KAA0019411.1"/>
    </source>
</evidence>
<dbReference type="RefSeq" id="WP_149432507.1">
    <property type="nucleotide sequence ID" value="NZ_VLNY01000015.1"/>
</dbReference>
<dbReference type="CDD" id="cd08662">
    <property type="entry name" value="M13"/>
    <property type="match status" value="1"/>
</dbReference>
<name>A0A5A7S5E0_9NOCA</name>
<keyword evidence="5" id="KW-0378">Hydrolase</keyword>
<reference evidence="10 11" key="1">
    <citation type="submission" date="2019-07" db="EMBL/GenBank/DDBJ databases">
        <title>Rhodococcus cavernicolus sp. nov., isolated from a cave.</title>
        <authorList>
            <person name="Lee S.D."/>
        </authorList>
    </citation>
    <scope>NUCLEOTIDE SEQUENCE [LARGE SCALE GENOMIC DNA]</scope>
    <source>
        <strain evidence="10 11">C1-24</strain>
    </source>
</reference>
<gene>
    <name evidence="10" type="ORF">FOY51_22440</name>
</gene>
<evidence type="ECO:0000313" key="11">
    <source>
        <dbReference type="Proteomes" id="UP000322244"/>
    </source>
</evidence>
<evidence type="ECO:0000256" key="1">
    <source>
        <dbReference type="ARBA" id="ARBA00001947"/>
    </source>
</evidence>
<dbReference type="OrthoDB" id="9775677at2"/>
<comment type="cofactor">
    <cofactor evidence="1">
        <name>Zn(2+)</name>
        <dbReference type="ChEBI" id="CHEBI:29105"/>
    </cofactor>
</comment>
<comment type="similarity">
    <text evidence="2">Belongs to the peptidase M13 family.</text>
</comment>
<dbReference type="Proteomes" id="UP000322244">
    <property type="component" value="Unassembled WGS sequence"/>
</dbReference>
<evidence type="ECO:0000256" key="7">
    <source>
        <dbReference type="ARBA" id="ARBA00023049"/>
    </source>
</evidence>
<proteinExistence type="inferred from homology"/>
<dbReference type="PANTHER" id="PTHR11733:SF167">
    <property type="entry name" value="FI17812P1-RELATED"/>
    <property type="match status" value="1"/>
</dbReference>
<sequence length="661" mass="72864">MTSDANTQAEHSGIDLGYLDEATRVQDDLFVHVNGRWLEDYQIPGDRAVDGAFRSLYDQAEIDVQTIITEAADAKAAPGTDAQRIGDLFSSFMDADAVEAAGLAPIADELAAVAGAADADALAAVVGTQQRTGIGGGVGGYVDTDAKNSARYLMHLTQSGIGLPDESYYREDTHAEIRTAYVAHIATMFDLAGVDHDAQRVFDLETKIAAEHWDVVKRRDAELSYNLVTFDALVADNPGFDWAAWAAASTPEGTAADALFAELVVSQPSFVKGFAALWSSEPLDDWKAWATWRVIHSRAPFLTSALVDENFAFYGKTLTGTEVNRERWKRGVSLVQDVLGEAVGKLYVERHFPADAKAAMIDLVANLQEAYRRNISGLEWMSPQTREKALEKLEKFTPKIGYPDKWRDYSDVSITADDLVGNYRRGYLADHDRDLHKLGGPVDRDEWFMTPQTVNAYYNPGMNEIVFPAAILQPPFFDANADDAANYGGIGAVIGHEIGHGFDDQGAKYDGDGNMVDWWTDDDRTEFGKRTKALIDQYDTFEPKALPGHKVNGEFTIGENIGDLGGLSIAVEAYKIALDGKEAPVLDGLTGLQRVFFGWAQVWRTKARNEEALRRLAIDPHSPPEFRCNGVVRNLDSFHDAFDVTADDALYLDPDQRVRIW</sequence>
<dbReference type="AlphaFoldDB" id="A0A5A7S5E0"/>
<dbReference type="PROSITE" id="PS51885">
    <property type="entry name" value="NEPRILYSIN"/>
    <property type="match status" value="1"/>
</dbReference>
<keyword evidence="3" id="KW-0645">Protease</keyword>
<dbReference type="InterPro" id="IPR018497">
    <property type="entry name" value="Peptidase_M13_C"/>
</dbReference>
<dbReference type="GO" id="GO:0016485">
    <property type="term" value="P:protein processing"/>
    <property type="evidence" value="ECO:0007669"/>
    <property type="project" value="TreeGrafter"/>
</dbReference>
<evidence type="ECO:0000256" key="4">
    <source>
        <dbReference type="ARBA" id="ARBA00022723"/>
    </source>
</evidence>
<evidence type="ECO:0000259" key="8">
    <source>
        <dbReference type="Pfam" id="PF01431"/>
    </source>
</evidence>
<organism evidence="10 11">
    <name type="scientific">Antrihabitans cavernicola</name>
    <dbReference type="NCBI Taxonomy" id="2495913"/>
    <lineage>
        <taxon>Bacteria</taxon>
        <taxon>Bacillati</taxon>
        <taxon>Actinomycetota</taxon>
        <taxon>Actinomycetes</taxon>
        <taxon>Mycobacteriales</taxon>
        <taxon>Nocardiaceae</taxon>
        <taxon>Antrihabitans</taxon>
    </lineage>
</organism>
<dbReference type="PANTHER" id="PTHR11733">
    <property type="entry name" value="ZINC METALLOPROTEASE FAMILY M13 NEPRILYSIN-RELATED"/>
    <property type="match status" value="1"/>
</dbReference>
<dbReference type="GO" id="GO:0005886">
    <property type="term" value="C:plasma membrane"/>
    <property type="evidence" value="ECO:0007669"/>
    <property type="project" value="TreeGrafter"/>
</dbReference>
<keyword evidence="7" id="KW-0482">Metalloprotease</keyword>
<keyword evidence="6" id="KW-0862">Zinc</keyword>
<dbReference type="InterPro" id="IPR008753">
    <property type="entry name" value="Peptidase_M13_N"/>
</dbReference>
<feature type="domain" description="Peptidase M13 N-terminal" evidence="9">
    <location>
        <begin position="26"/>
        <end position="403"/>
    </location>
</feature>
<dbReference type="Pfam" id="PF01431">
    <property type="entry name" value="Peptidase_M13"/>
    <property type="match status" value="1"/>
</dbReference>
<evidence type="ECO:0000256" key="3">
    <source>
        <dbReference type="ARBA" id="ARBA00022670"/>
    </source>
</evidence>
<dbReference type="Gene3D" id="3.40.390.10">
    <property type="entry name" value="Collagenase (Catalytic Domain)"/>
    <property type="match status" value="1"/>
</dbReference>
<feature type="domain" description="Peptidase M13 C-terminal" evidence="8">
    <location>
        <begin position="455"/>
        <end position="658"/>
    </location>
</feature>
<evidence type="ECO:0000256" key="2">
    <source>
        <dbReference type="ARBA" id="ARBA00007357"/>
    </source>
</evidence>
<evidence type="ECO:0000259" key="9">
    <source>
        <dbReference type="Pfam" id="PF05649"/>
    </source>
</evidence>
<dbReference type="InterPro" id="IPR000718">
    <property type="entry name" value="Peptidase_M13"/>
</dbReference>
<dbReference type="PRINTS" id="PR00786">
    <property type="entry name" value="NEPRILYSIN"/>
</dbReference>
<dbReference type="Gene3D" id="1.10.1380.10">
    <property type="entry name" value="Neutral endopeptidase , domain2"/>
    <property type="match status" value="1"/>
</dbReference>
<protein>
    <submittedName>
        <fullName evidence="10">Peptidase M13</fullName>
    </submittedName>
</protein>
<dbReference type="GO" id="GO:0004222">
    <property type="term" value="F:metalloendopeptidase activity"/>
    <property type="evidence" value="ECO:0007669"/>
    <property type="project" value="InterPro"/>
</dbReference>
<dbReference type="InterPro" id="IPR024079">
    <property type="entry name" value="MetalloPept_cat_dom_sf"/>
</dbReference>